<evidence type="ECO:0000256" key="10">
    <source>
        <dbReference type="SAM" id="MobiDB-lite"/>
    </source>
</evidence>
<keyword evidence="5" id="KW-0809">Transit peptide</keyword>
<feature type="compositionally biased region" description="Polar residues" evidence="10">
    <location>
        <begin position="184"/>
        <end position="194"/>
    </location>
</feature>
<dbReference type="OrthoDB" id="17678at2759"/>
<feature type="transmembrane region" description="Helical" evidence="11">
    <location>
        <begin position="249"/>
        <end position="274"/>
    </location>
</feature>
<proteinExistence type="inferred from homology"/>
<feature type="transmembrane region" description="Helical" evidence="11">
    <location>
        <begin position="745"/>
        <end position="764"/>
    </location>
</feature>
<evidence type="ECO:0000256" key="7">
    <source>
        <dbReference type="ARBA" id="ARBA00023128"/>
    </source>
</evidence>
<dbReference type="PANTHER" id="PTHR31068:SF0">
    <property type="entry name" value="MITOCHONDRIAL DISTRIBUTION AND MORPHOLOGY PROTEIN 31"/>
    <property type="match status" value="1"/>
</dbReference>
<evidence type="ECO:0000256" key="2">
    <source>
        <dbReference type="ARBA" id="ARBA00005687"/>
    </source>
</evidence>
<comment type="subcellular location">
    <subcellularLocation>
        <location evidence="1">Mitochondrion inner membrane</location>
    </subcellularLocation>
</comment>
<protein>
    <submittedName>
        <fullName evidence="12">Similar to Saccharomyces cerevisiae YHR194W MDM31 Mitochondrial protein that may have a role in phospholipid metabolism</fullName>
    </submittedName>
</protein>
<keyword evidence="8 11" id="KW-0472">Membrane</keyword>
<feature type="compositionally biased region" description="Low complexity" evidence="10">
    <location>
        <begin position="145"/>
        <end position="167"/>
    </location>
</feature>
<keyword evidence="7" id="KW-0496">Mitochondrion</keyword>
<evidence type="ECO:0000313" key="13">
    <source>
        <dbReference type="Proteomes" id="UP000242525"/>
    </source>
</evidence>
<comment type="caution">
    <text evidence="12">The sequence shown here is derived from an EMBL/GenBank/DDBJ whole genome shotgun (WGS) entry which is preliminary data.</text>
</comment>
<dbReference type="Proteomes" id="UP000242525">
    <property type="component" value="Unassembled WGS sequence"/>
</dbReference>
<evidence type="ECO:0000256" key="3">
    <source>
        <dbReference type="ARBA" id="ARBA00022692"/>
    </source>
</evidence>
<evidence type="ECO:0000313" key="12">
    <source>
        <dbReference type="EMBL" id="CDO55413.1"/>
    </source>
</evidence>
<comment type="similarity">
    <text evidence="2">Belongs to the MDM31/MDM32 family.</text>
</comment>
<dbReference type="PANTHER" id="PTHR31068">
    <property type="entry name" value="MITOCHONDRIAL DISTRIBUTION AND MORPHOLOGY PROTEIN 31"/>
    <property type="match status" value="1"/>
</dbReference>
<evidence type="ECO:0000256" key="4">
    <source>
        <dbReference type="ARBA" id="ARBA00022792"/>
    </source>
</evidence>
<dbReference type="GO" id="GO:0007005">
    <property type="term" value="P:mitochondrion organization"/>
    <property type="evidence" value="ECO:0007669"/>
    <property type="project" value="InterPro"/>
</dbReference>
<keyword evidence="3 11" id="KW-0812">Transmembrane</keyword>
<evidence type="ECO:0000256" key="11">
    <source>
        <dbReference type="SAM" id="Phobius"/>
    </source>
</evidence>
<evidence type="ECO:0000256" key="5">
    <source>
        <dbReference type="ARBA" id="ARBA00022946"/>
    </source>
</evidence>
<reference evidence="12" key="1">
    <citation type="submission" date="2014-03" db="EMBL/GenBank/DDBJ databases">
        <authorList>
            <person name="Casaregola S."/>
        </authorList>
    </citation>
    <scope>NUCLEOTIDE SEQUENCE [LARGE SCALE GENOMIC DNA]</scope>
    <source>
        <strain evidence="12">CLIB 918</strain>
    </source>
</reference>
<name>A0A0J9XDS0_GEOCN</name>
<dbReference type="GO" id="GO:0005743">
    <property type="term" value="C:mitochondrial inner membrane"/>
    <property type="evidence" value="ECO:0007669"/>
    <property type="project" value="UniProtKB-SubCell"/>
</dbReference>
<organism evidence="12 13">
    <name type="scientific">Geotrichum candidum</name>
    <name type="common">Oospora lactis</name>
    <name type="synonym">Dipodascus geotrichum</name>
    <dbReference type="NCBI Taxonomy" id="1173061"/>
    <lineage>
        <taxon>Eukaryota</taxon>
        <taxon>Fungi</taxon>
        <taxon>Dikarya</taxon>
        <taxon>Ascomycota</taxon>
        <taxon>Saccharomycotina</taxon>
        <taxon>Dipodascomycetes</taxon>
        <taxon>Dipodascales</taxon>
        <taxon>Dipodascaceae</taxon>
        <taxon>Geotrichum</taxon>
    </lineage>
</organism>
<keyword evidence="6 11" id="KW-1133">Transmembrane helix</keyword>
<keyword evidence="13" id="KW-1185">Reference proteome</keyword>
<evidence type="ECO:0000256" key="1">
    <source>
        <dbReference type="ARBA" id="ARBA00004273"/>
    </source>
</evidence>
<feature type="region of interest" description="Disordered" evidence="10">
    <location>
        <begin position="145"/>
        <end position="194"/>
    </location>
</feature>
<dbReference type="Pfam" id="PF08118">
    <property type="entry name" value="MDM31_MDM32"/>
    <property type="match status" value="1"/>
</dbReference>
<dbReference type="AlphaFoldDB" id="A0A0J9XDS0"/>
<sequence length="765" mass="84553">MKSHLSVWSFMGSVVGRWPQHQIPLIKGCWARARSGIRGHVGHCAAAAAPYVPSRRDVRKSGFATLLAYNLSEASEPLVKTRQPLVQAAVAAAVAARTPLTTIIIGGTAYHKMSLLSSRNQRSFSTSSPAASLGSFFFGKSNEINKNTSNSDSNSNKDTTNNNDSINETASSQPALNKDKPTIKITTPSSGTITLPATSAKIGQTLRRHHAREELLAQSRTFIGRFWIRFKLLFLKQVRPITLDDVSAVFSWFLLGNIIWILLGTTTFFSIVLFTMNTVFAQEYIAQMVGNLITKETGLTVVFENAIVPHWNNGMISFNKVFVSRRPWRGNHRVQKGSQAAAVADAERNDAAGAAAAAVPHDDGNYTQFDLTIDTVSVTLSLSKWMSGSGIVKDVDVHGMRGVVDRTHVYWEPGEDATKYKNVHQTGDFEIENFKMEDVLITLYQPAGFRPFKVSIFNCELPRLRKHWLFYDLLSATNMSGTYDNALFTIHPRQLEDVSSAAFEAANQTPWKKVNRLRCDGVNIDHLNTGIEGPLGWIESGTVDMTADVMLPNDKQNMNLVQVIREIKDSWKESARTFNSGRECNNADENNSRAIRRKGKNAPAATTMSAHDVIVEGKPQGLTSQLEERLFGAPGANSNNSSGTSSYVVLDFRVQLNNCKAAVPLFNKDLTYINNALIRPIVAYINSRDTYIPISCQIVKSFADFEGSWTMYDSRLMDDLSTGVYDAFAANIVDDEARALRMRKVGFWSLQLAAQILLLSLGAIA</sequence>
<evidence type="ECO:0000256" key="9">
    <source>
        <dbReference type="ARBA" id="ARBA00025191"/>
    </source>
</evidence>
<dbReference type="InterPro" id="IPR012571">
    <property type="entry name" value="Mdm31/Mdm32"/>
</dbReference>
<gene>
    <name evidence="12" type="ORF">BN980_GECA11s00763g</name>
</gene>
<evidence type="ECO:0000256" key="8">
    <source>
        <dbReference type="ARBA" id="ARBA00023136"/>
    </source>
</evidence>
<accession>A0A0J9XDS0</accession>
<keyword evidence="4" id="KW-0999">Mitochondrion inner membrane</keyword>
<dbReference type="EMBL" id="CCBN010000011">
    <property type="protein sequence ID" value="CDO55413.1"/>
    <property type="molecule type" value="Genomic_DNA"/>
</dbReference>
<dbReference type="STRING" id="1173061.A0A0J9XDS0"/>
<evidence type="ECO:0000256" key="6">
    <source>
        <dbReference type="ARBA" id="ARBA00022989"/>
    </source>
</evidence>
<dbReference type="GO" id="GO:0000001">
    <property type="term" value="P:mitochondrion inheritance"/>
    <property type="evidence" value="ECO:0007669"/>
    <property type="project" value="InterPro"/>
</dbReference>
<comment type="function">
    <text evidence="9">Involved in the organization of the mitochondrial membranes and the global structure of the mitochondria. Also required for mitochondrial distribution and mobility as well as for the maintenance of mitochondrial DNA nucleoids structures.</text>
</comment>